<dbReference type="VEuPathDB" id="PlasmoDB:PVW1_100014800"/>
<dbReference type="VEuPathDB" id="PlasmoDB:PVPAM_000030000"/>
<evidence type="ECO:0000313" key="3">
    <source>
        <dbReference type="Proteomes" id="UP000305196"/>
    </source>
</evidence>
<dbReference type="Proteomes" id="UP000305196">
    <property type="component" value="Chromosome 10"/>
</dbReference>
<dbReference type="VEuPathDB" id="PlasmoDB:PVP01_0001100"/>
<name>A0A1G4HDL4_PLAVI</name>
<gene>
    <name evidence="2" type="ORF">PVC01_100006100</name>
</gene>
<feature type="compositionally biased region" description="Polar residues" evidence="1">
    <location>
        <begin position="260"/>
        <end position="292"/>
    </location>
</feature>
<proteinExistence type="predicted"/>
<organism evidence="2 3">
    <name type="scientific">Plasmodium vivax</name>
    <name type="common">malaria parasite P. vivax</name>
    <dbReference type="NCBI Taxonomy" id="5855"/>
    <lineage>
        <taxon>Eukaryota</taxon>
        <taxon>Sar</taxon>
        <taxon>Alveolata</taxon>
        <taxon>Apicomplexa</taxon>
        <taxon>Aconoidasida</taxon>
        <taxon>Haemosporida</taxon>
        <taxon>Plasmodiidae</taxon>
        <taxon>Plasmodium</taxon>
        <taxon>Plasmodium (Plasmodium)</taxon>
    </lineage>
</organism>
<accession>A0A1G4HDL4</accession>
<feature type="region of interest" description="Disordered" evidence="1">
    <location>
        <begin position="254"/>
        <end position="292"/>
    </location>
</feature>
<dbReference type="Pfam" id="PF05795">
    <property type="entry name" value="Plasmodium_Vir"/>
    <property type="match status" value="1"/>
</dbReference>
<dbReference type="EMBL" id="LT615265">
    <property type="protein sequence ID" value="SCO72990.1"/>
    <property type="molecule type" value="Genomic_DNA"/>
</dbReference>
<evidence type="ECO:0000256" key="1">
    <source>
        <dbReference type="SAM" id="MobiDB-lite"/>
    </source>
</evidence>
<reference evidence="2 3" key="1">
    <citation type="submission" date="2016-07" db="EMBL/GenBank/DDBJ databases">
        <authorList>
            <consortium name="Pathogen Informatics"/>
        </authorList>
    </citation>
    <scope>NUCLEOTIDE SEQUENCE [LARGE SCALE GENOMIC DNA]</scope>
</reference>
<evidence type="ECO:0000313" key="2">
    <source>
        <dbReference type="EMBL" id="SCO72990.1"/>
    </source>
</evidence>
<sequence length="365" mass="41567">MSNDITSIANWKDKYSFLNNVLKAYDEFDSNGDIYTKQYKYLPVCKLIMSKLTGNMKNHEEFCMKLIRNLGHYDMYTNFYNPSHDRCHILYNWIYNTIESTETPNELINKCFEDYTDQISKMGKPSKCSYDAFNSLYLEPRKITILKIFDDNIRDIIDKLNEEHSSTDSPSKKFVCECVKIYRNIYNSYCAIRYPKEGKAKSTCDMLTTLKNIYDSYLLRDEALKNKIPSLDADDNEYSNKCISQAKGLEAAAFSPGRLESSSQTREVSGRNRASFTPLAQDSDENTGGSMSPTVSTALGTVAGASSLLALLYKFTPAKRLVHSGFGGNRRRISNNLYAEGPSELLFDGMEHNDFNSYTIGYEAI</sequence>
<dbReference type="InterPro" id="IPR008780">
    <property type="entry name" value="Plasmodium_Vir"/>
</dbReference>
<protein>
    <submittedName>
        <fullName evidence="2">VIR protein</fullName>
    </submittedName>
</protein>
<dbReference type="AlphaFoldDB" id="A0A1G4HDL4"/>